<dbReference type="Proteomes" id="UP000279384">
    <property type="component" value="Unassembled WGS sequence"/>
</dbReference>
<evidence type="ECO:0000313" key="1">
    <source>
        <dbReference type="EMBL" id="RKQ63120.1"/>
    </source>
</evidence>
<protein>
    <submittedName>
        <fullName evidence="1">Uncharacterized protein</fullName>
    </submittedName>
</protein>
<proteinExistence type="predicted"/>
<gene>
    <name evidence="1" type="ORF">C8E02_0137</name>
</gene>
<reference evidence="1 2" key="1">
    <citation type="submission" date="2018-10" db="EMBL/GenBank/DDBJ databases">
        <title>Genomic Encyclopedia of Type Strains, Phase IV (KMG-IV): sequencing the most valuable type-strain genomes for metagenomic binning, comparative biology and taxonomic classification.</title>
        <authorList>
            <person name="Goeker M."/>
        </authorList>
    </citation>
    <scope>NUCLEOTIDE SEQUENCE [LARGE SCALE GENOMIC DNA]</scope>
    <source>
        <strain evidence="1 2">DSM 3303</strain>
    </source>
</reference>
<evidence type="ECO:0000313" key="2">
    <source>
        <dbReference type="Proteomes" id="UP000279384"/>
    </source>
</evidence>
<comment type="caution">
    <text evidence="1">The sequence shown here is derived from an EMBL/GenBank/DDBJ whole genome shotgun (WGS) entry which is preliminary data.</text>
</comment>
<dbReference type="RefSeq" id="WP_147424398.1">
    <property type="nucleotide sequence ID" value="NZ_RBID01000001.1"/>
</dbReference>
<sequence>MIKIDGDLDIDFSTLPDNQDLLEKDSSQKKLFSCIHECLNNNGIKSGYTLGYLGGNEEYSLFKRSGYWIVAFSERGRHDAIAVFMDFHDATEFFLGKMLDLSNKYFDWEKVFN</sequence>
<name>A0A495BQB1_VOGIN</name>
<dbReference type="EMBL" id="RBID01000001">
    <property type="protein sequence ID" value="RKQ63120.1"/>
    <property type="molecule type" value="Genomic_DNA"/>
</dbReference>
<dbReference type="AlphaFoldDB" id="A0A495BQB1"/>
<accession>A0A495BQB1</accession>
<organism evidence="1 2">
    <name type="scientific">Vogesella indigofera</name>
    <name type="common">Pseudomonas indigofera</name>
    <dbReference type="NCBI Taxonomy" id="45465"/>
    <lineage>
        <taxon>Bacteria</taxon>
        <taxon>Pseudomonadati</taxon>
        <taxon>Pseudomonadota</taxon>
        <taxon>Betaproteobacteria</taxon>
        <taxon>Neisseriales</taxon>
        <taxon>Chromobacteriaceae</taxon>
        <taxon>Vogesella</taxon>
    </lineage>
</organism>